<sequence length="159" mass="17068">MMISLQGIGFACVSPVSRVKGVAESIRAAINAYAADSEGHRFPPTTAIARYTDLVRIVNNNGATLPDTEPRTESRRSVWRRELSKLIGAFSGSTGCSSAVCPPGLWSFTSYRASDDGHDYTLMLRVENVHKPVFVIVTPQDVDTQHGVAASSAKSASEP</sequence>
<gene>
    <name evidence="1" type="ORF">ETSY1_42410</name>
</gene>
<protein>
    <submittedName>
        <fullName evidence="1">Uncharacterized protein</fullName>
    </submittedName>
</protein>
<keyword evidence="2" id="KW-1185">Reference proteome</keyword>
<dbReference type="EMBL" id="AZHW01001392">
    <property type="protein sequence ID" value="ETW92722.1"/>
    <property type="molecule type" value="Genomic_DNA"/>
</dbReference>
<name>W4L3U4_ENTF1</name>
<accession>W4L3U4</accession>
<reference evidence="1 2" key="1">
    <citation type="journal article" date="2014" name="Nature">
        <title>An environmental bacterial taxon with a large and distinct metabolic repertoire.</title>
        <authorList>
            <person name="Wilson M.C."/>
            <person name="Mori T."/>
            <person name="Ruckert C."/>
            <person name="Uria A.R."/>
            <person name="Helf M.J."/>
            <person name="Takada K."/>
            <person name="Gernert C."/>
            <person name="Steffens U.A."/>
            <person name="Heycke N."/>
            <person name="Schmitt S."/>
            <person name="Rinke C."/>
            <person name="Helfrich E.J."/>
            <person name="Brachmann A.O."/>
            <person name="Gurgui C."/>
            <person name="Wakimoto T."/>
            <person name="Kracht M."/>
            <person name="Crusemann M."/>
            <person name="Hentschel U."/>
            <person name="Abe I."/>
            <person name="Matsunaga S."/>
            <person name="Kalinowski J."/>
            <person name="Takeyama H."/>
            <person name="Piel J."/>
        </authorList>
    </citation>
    <scope>NUCLEOTIDE SEQUENCE [LARGE SCALE GENOMIC DNA]</scope>
    <source>
        <strain evidence="2">TSY1</strain>
    </source>
</reference>
<comment type="caution">
    <text evidence="1">The sequence shown here is derived from an EMBL/GenBank/DDBJ whole genome shotgun (WGS) entry which is preliminary data.</text>
</comment>
<dbReference type="AlphaFoldDB" id="W4L3U4"/>
<dbReference type="Proteomes" id="UP000019141">
    <property type="component" value="Unassembled WGS sequence"/>
</dbReference>
<proteinExistence type="predicted"/>
<dbReference type="HOGENOM" id="CLU_1657609_0_0_7"/>
<evidence type="ECO:0000313" key="1">
    <source>
        <dbReference type="EMBL" id="ETW92722.1"/>
    </source>
</evidence>
<evidence type="ECO:0000313" key="2">
    <source>
        <dbReference type="Proteomes" id="UP000019141"/>
    </source>
</evidence>
<organism evidence="1 2">
    <name type="scientific">Entotheonella factor</name>
    <dbReference type="NCBI Taxonomy" id="1429438"/>
    <lineage>
        <taxon>Bacteria</taxon>
        <taxon>Pseudomonadati</taxon>
        <taxon>Nitrospinota/Tectimicrobiota group</taxon>
        <taxon>Candidatus Tectimicrobiota</taxon>
        <taxon>Candidatus Entotheonellia</taxon>
        <taxon>Candidatus Entotheonellales</taxon>
        <taxon>Candidatus Entotheonellaceae</taxon>
        <taxon>Candidatus Entotheonella</taxon>
    </lineage>
</organism>